<name>A0ABD6C6Y4_9EURY</name>
<feature type="region of interest" description="Disordered" evidence="1">
    <location>
        <begin position="1"/>
        <end position="144"/>
    </location>
</feature>
<dbReference type="GeneID" id="72745638"/>
<reference evidence="2 3" key="1">
    <citation type="journal article" date="2019" name="Int. J. Syst. Evol. Microbiol.">
        <title>The Global Catalogue of Microorganisms (GCM) 10K type strain sequencing project: providing services to taxonomists for standard genome sequencing and annotation.</title>
        <authorList>
            <consortium name="The Broad Institute Genomics Platform"/>
            <consortium name="The Broad Institute Genome Sequencing Center for Infectious Disease"/>
            <person name="Wu L."/>
            <person name="Ma J."/>
        </authorList>
    </citation>
    <scope>NUCLEOTIDE SEQUENCE [LARGE SCALE GENOMIC DNA]</scope>
    <source>
        <strain evidence="2 3">CGMCC 1.12689</strain>
    </source>
</reference>
<evidence type="ECO:0000256" key="1">
    <source>
        <dbReference type="SAM" id="MobiDB-lite"/>
    </source>
</evidence>
<evidence type="ECO:0000313" key="3">
    <source>
        <dbReference type="Proteomes" id="UP001597185"/>
    </source>
</evidence>
<feature type="compositionally biased region" description="Low complexity" evidence="1">
    <location>
        <begin position="122"/>
        <end position="136"/>
    </location>
</feature>
<gene>
    <name evidence="2" type="primary">gvpI</name>
    <name evidence="2" type="ORF">ACFR9T_16505</name>
</gene>
<dbReference type="EMBL" id="JBHUDB010000024">
    <property type="protein sequence ID" value="MFD1572158.1"/>
    <property type="molecule type" value="Genomic_DNA"/>
</dbReference>
<keyword evidence="3" id="KW-1185">Reference proteome</keyword>
<feature type="compositionally biased region" description="Basic and acidic residues" evidence="1">
    <location>
        <begin position="1"/>
        <end position="13"/>
    </location>
</feature>
<dbReference type="RefSeq" id="WP_251344611.1">
    <property type="nucleotide sequence ID" value="NZ_JANHDL010000008.1"/>
</dbReference>
<feature type="compositionally biased region" description="Basic residues" evidence="1">
    <location>
        <begin position="26"/>
        <end position="46"/>
    </location>
</feature>
<feature type="compositionally biased region" description="Polar residues" evidence="1">
    <location>
        <begin position="75"/>
        <end position="94"/>
    </location>
</feature>
<accession>A0ABD6C6Y4</accession>
<organism evidence="2 3">
    <name type="scientific">Halorubrum laminariae</name>
    <dbReference type="NCBI Taxonomy" id="1433523"/>
    <lineage>
        <taxon>Archaea</taxon>
        <taxon>Methanobacteriati</taxon>
        <taxon>Methanobacteriota</taxon>
        <taxon>Stenosarchaea group</taxon>
        <taxon>Halobacteria</taxon>
        <taxon>Halobacteriales</taxon>
        <taxon>Haloferacaceae</taxon>
        <taxon>Halorubrum</taxon>
    </lineage>
</organism>
<evidence type="ECO:0000313" key="2">
    <source>
        <dbReference type="EMBL" id="MFD1572158.1"/>
    </source>
</evidence>
<protein>
    <submittedName>
        <fullName evidence="2">Gas vesicle protein GvpI</fullName>
    </submittedName>
</protein>
<sequence length="144" mass="16267">MSDKQQQKHEQKARQARVKAQINRDKARRKLLRQREKLARRRTRNRKQSETRRDDSDGDDADGETVENPAAHSTMPPQKSNGENAVRNSHSTVPKTPKYSDMTARERLYGQRLHQKTAGGNSEASAPSDESASGSPTEDEVNDE</sequence>
<feature type="compositionally biased region" description="Acidic residues" evidence="1">
    <location>
        <begin position="56"/>
        <end position="65"/>
    </location>
</feature>
<comment type="caution">
    <text evidence="2">The sequence shown here is derived from an EMBL/GenBank/DDBJ whole genome shotgun (WGS) entry which is preliminary data.</text>
</comment>
<dbReference type="AlphaFoldDB" id="A0ABD6C6Y4"/>
<dbReference type="Proteomes" id="UP001597185">
    <property type="component" value="Unassembled WGS sequence"/>
</dbReference>
<proteinExistence type="predicted"/>